<evidence type="ECO:0000313" key="5">
    <source>
        <dbReference type="Proteomes" id="UP000799640"/>
    </source>
</evidence>
<comment type="function">
    <text evidence="1">Involved in the proteasome-dependent degradation of fructose-1,6-bisphosphatase.</text>
</comment>
<dbReference type="EMBL" id="ML996706">
    <property type="protein sequence ID" value="KAF2396679.1"/>
    <property type="molecule type" value="Genomic_DNA"/>
</dbReference>
<dbReference type="InterPro" id="IPR050618">
    <property type="entry name" value="Ubq-SigPath_Reg"/>
</dbReference>
<dbReference type="OrthoDB" id="2415936at2759"/>
<evidence type="ECO:0000256" key="2">
    <source>
        <dbReference type="SAM" id="MobiDB-lite"/>
    </source>
</evidence>
<accession>A0A6G1HLF3</accession>
<dbReference type="Pfam" id="PF10607">
    <property type="entry name" value="CTLH"/>
    <property type="match status" value="1"/>
</dbReference>
<feature type="region of interest" description="Disordered" evidence="2">
    <location>
        <begin position="1"/>
        <end position="23"/>
    </location>
</feature>
<name>A0A6G1HLF3_9PEZI</name>
<dbReference type="InterPro" id="IPR013144">
    <property type="entry name" value="CRA_dom"/>
</dbReference>
<feature type="domain" description="CTLH" evidence="3">
    <location>
        <begin position="64"/>
        <end position="121"/>
    </location>
</feature>
<feature type="compositionally biased region" description="Polar residues" evidence="2">
    <location>
        <begin position="1"/>
        <end position="13"/>
    </location>
</feature>
<dbReference type="InterPro" id="IPR006594">
    <property type="entry name" value="LisH"/>
</dbReference>
<dbReference type="PROSITE" id="PS50896">
    <property type="entry name" value="LISH"/>
    <property type="match status" value="1"/>
</dbReference>
<protein>
    <recommendedName>
        <fullName evidence="3">CTLH domain-containing protein</fullName>
    </recommendedName>
</protein>
<feature type="compositionally biased region" description="Basic and acidic residues" evidence="2">
    <location>
        <begin position="14"/>
        <end position="23"/>
    </location>
</feature>
<sequence length="252" mass="28563">MSFSTVSPSTPTRHSFERRVEEHKPSKMDINAVIMDYLIKEGYPNSARKFAVEANVKPAPDEESMQARVEIRNAINAGNIQTAIERINELNPEILERDGALHFALLRLQLIELIRTTLAPPSTDIMPALNFATTQLAPRASTNREFLDDLEKTMALLVFSTETLMPQLSELLNPDLRLKVADRVNSAILRSQGAHREAKIKEWVRARKWSEQEARRSKKDIPARMRLGLDGEEVEEDDDEVMNGNGEDTDML</sequence>
<feature type="compositionally biased region" description="Acidic residues" evidence="2">
    <location>
        <begin position="230"/>
        <end position="252"/>
    </location>
</feature>
<feature type="region of interest" description="Disordered" evidence="2">
    <location>
        <begin position="213"/>
        <end position="252"/>
    </location>
</feature>
<gene>
    <name evidence="4" type="ORF">EJ06DRAFT_533943</name>
</gene>
<proteinExistence type="predicted"/>
<dbReference type="SMART" id="SM00668">
    <property type="entry name" value="CTLH"/>
    <property type="match status" value="1"/>
</dbReference>
<keyword evidence="5" id="KW-1185">Reference proteome</keyword>
<evidence type="ECO:0000256" key="1">
    <source>
        <dbReference type="ARBA" id="ARBA00002343"/>
    </source>
</evidence>
<feature type="compositionally biased region" description="Basic and acidic residues" evidence="2">
    <location>
        <begin position="213"/>
        <end position="229"/>
    </location>
</feature>
<evidence type="ECO:0000313" key="4">
    <source>
        <dbReference type="EMBL" id="KAF2396679.1"/>
    </source>
</evidence>
<dbReference type="InterPro" id="IPR024964">
    <property type="entry name" value="CTLH/CRA"/>
</dbReference>
<dbReference type="PANTHER" id="PTHR12864">
    <property type="entry name" value="RAN BINDING PROTEIN 9-RELATED"/>
    <property type="match status" value="1"/>
</dbReference>
<dbReference type="AlphaFoldDB" id="A0A6G1HLF3"/>
<dbReference type="InterPro" id="IPR006595">
    <property type="entry name" value="CTLH_C"/>
</dbReference>
<dbReference type="PROSITE" id="PS50897">
    <property type="entry name" value="CTLH"/>
    <property type="match status" value="1"/>
</dbReference>
<reference evidence="4" key="1">
    <citation type="journal article" date="2020" name="Stud. Mycol.">
        <title>101 Dothideomycetes genomes: a test case for predicting lifestyles and emergence of pathogens.</title>
        <authorList>
            <person name="Haridas S."/>
            <person name="Albert R."/>
            <person name="Binder M."/>
            <person name="Bloem J."/>
            <person name="Labutti K."/>
            <person name="Salamov A."/>
            <person name="Andreopoulos B."/>
            <person name="Baker S."/>
            <person name="Barry K."/>
            <person name="Bills G."/>
            <person name="Bluhm B."/>
            <person name="Cannon C."/>
            <person name="Castanera R."/>
            <person name="Culley D."/>
            <person name="Daum C."/>
            <person name="Ezra D."/>
            <person name="Gonzalez J."/>
            <person name="Henrissat B."/>
            <person name="Kuo A."/>
            <person name="Liang C."/>
            <person name="Lipzen A."/>
            <person name="Lutzoni F."/>
            <person name="Magnuson J."/>
            <person name="Mondo S."/>
            <person name="Nolan M."/>
            <person name="Ohm R."/>
            <person name="Pangilinan J."/>
            <person name="Park H.-J."/>
            <person name="Ramirez L."/>
            <person name="Alfaro M."/>
            <person name="Sun H."/>
            <person name="Tritt A."/>
            <person name="Yoshinaga Y."/>
            <person name="Zwiers L.-H."/>
            <person name="Turgeon B."/>
            <person name="Goodwin S."/>
            <person name="Spatafora J."/>
            <person name="Crous P."/>
            <person name="Grigoriev I."/>
        </authorList>
    </citation>
    <scope>NUCLEOTIDE SEQUENCE</scope>
    <source>
        <strain evidence="4">CBS 262.69</strain>
    </source>
</reference>
<dbReference type="SMART" id="SM00757">
    <property type="entry name" value="CRA"/>
    <property type="match status" value="1"/>
</dbReference>
<dbReference type="SMART" id="SM00667">
    <property type="entry name" value="LisH"/>
    <property type="match status" value="1"/>
</dbReference>
<dbReference type="Proteomes" id="UP000799640">
    <property type="component" value="Unassembled WGS sequence"/>
</dbReference>
<organism evidence="4 5">
    <name type="scientific">Trichodelitschia bisporula</name>
    <dbReference type="NCBI Taxonomy" id="703511"/>
    <lineage>
        <taxon>Eukaryota</taxon>
        <taxon>Fungi</taxon>
        <taxon>Dikarya</taxon>
        <taxon>Ascomycota</taxon>
        <taxon>Pezizomycotina</taxon>
        <taxon>Dothideomycetes</taxon>
        <taxon>Dothideomycetes incertae sedis</taxon>
        <taxon>Phaeotrichales</taxon>
        <taxon>Phaeotrichaceae</taxon>
        <taxon>Trichodelitschia</taxon>
    </lineage>
</organism>
<evidence type="ECO:0000259" key="3">
    <source>
        <dbReference type="PROSITE" id="PS50897"/>
    </source>
</evidence>
<dbReference type="Pfam" id="PF08513">
    <property type="entry name" value="LisH"/>
    <property type="match status" value="1"/>
</dbReference>